<dbReference type="EMBL" id="MU273627">
    <property type="protein sequence ID" value="KAI0030330.1"/>
    <property type="molecule type" value="Genomic_DNA"/>
</dbReference>
<reference evidence="1" key="2">
    <citation type="journal article" date="2022" name="New Phytol.">
        <title>Evolutionary transition to the ectomycorrhizal habit in the genomes of a hyperdiverse lineage of mushroom-forming fungi.</title>
        <authorList>
            <person name="Looney B."/>
            <person name="Miyauchi S."/>
            <person name="Morin E."/>
            <person name="Drula E."/>
            <person name="Courty P.E."/>
            <person name="Kohler A."/>
            <person name="Kuo A."/>
            <person name="LaButti K."/>
            <person name="Pangilinan J."/>
            <person name="Lipzen A."/>
            <person name="Riley R."/>
            <person name="Andreopoulos W."/>
            <person name="He G."/>
            <person name="Johnson J."/>
            <person name="Nolan M."/>
            <person name="Tritt A."/>
            <person name="Barry K.W."/>
            <person name="Grigoriev I.V."/>
            <person name="Nagy L.G."/>
            <person name="Hibbett D."/>
            <person name="Henrissat B."/>
            <person name="Matheny P.B."/>
            <person name="Labbe J."/>
            <person name="Martin F.M."/>
        </authorList>
    </citation>
    <scope>NUCLEOTIDE SEQUENCE</scope>
    <source>
        <strain evidence="1">EC-137</strain>
    </source>
</reference>
<dbReference type="Proteomes" id="UP000814128">
    <property type="component" value="Unassembled WGS sequence"/>
</dbReference>
<accession>A0ACB8QF68</accession>
<evidence type="ECO:0000313" key="1">
    <source>
        <dbReference type="EMBL" id="KAI0030330.1"/>
    </source>
</evidence>
<evidence type="ECO:0000313" key="2">
    <source>
        <dbReference type="Proteomes" id="UP000814128"/>
    </source>
</evidence>
<protein>
    <submittedName>
        <fullName evidence="1">Uncharacterized protein</fullName>
    </submittedName>
</protein>
<comment type="caution">
    <text evidence="1">The sequence shown here is derived from an EMBL/GenBank/DDBJ whole genome shotgun (WGS) entry which is preliminary data.</text>
</comment>
<reference evidence="1" key="1">
    <citation type="submission" date="2021-02" db="EMBL/GenBank/DDBJ databases">
        <authorList>
            <consortium name="DOE Joint Genome Institute"/>
            <person name="Ahrendt S."/>
            <person name="Looney B.P."/>
            <person name="Miyauchi S."/>
            <person name="Morin E."/>
            <person name="Drula E."/>
            <person name="Courty P.E."/>
            <person name="Chicoki N."/>
            <person name="Fauchery L."/>
            <person name="Kohler A."/>
            <person name="Kuo A."/>
            <person name="Labutti K."/>
            <person name="Pangilinan J."/>
            <person name="Lipzen A."/>
            <person name="Riley R."/>
            <person name="Andreopoulos W."/>
            <person name="He G."/>
            <person name="Johnson J."/>
            <person name="Barry K.W."/>
            <person name="Grigoriev I.V."/>
            <person name="Nagy L."/>
            <person name="Hibbett D."/>
            <person name="Henrissat B."/>
            <person name="Matheny P.B."/>
            <person name="Labbe J."/>
            <person name="Martin F."/>
        </authorList>
    </citation>
    <scope>NUCLEOTIDE SEQUENCE</scope>
    <source>
        <strain evidence="1">EC-137</strain>
    </source>
</reference>
<organism evidence="1 2">
    <name type="scientific">Vararia minispora EC-137</name>
    <dbReference type="NCBI Taxonomy" id="1314806"/>
    <lineage>
        <taxon>Eukaryota</taxon>
        <taxon>Fungi</taxon>
        <taxon>Dikarya</taxon>
        <taxon>Basidiomycota</taxon>
        <taxon>Agaricomycotina</taxon>
        <taxon>Agaricomycetes</taxon>
        <taxon>Russulales</taxon>
        <taxon>Lachnocladiaceae</taxon>
        <taxon>Vararia</taxon>
    </lineage>
</organism>
<proteinExistence type="predicted"/>
<gene>
    <name evidence="1" type="ORF">K488DRAFT_87859</name>
</gene>
<sequence length="2082" mass="235299">MPPDKILSQKLIGVITRGNIVDTDVARLAIPDKDTALFVVSQALKESFLFELLLSNVSETSYKTIADALCWQFPTAVFDYTDPPLPIRCFERLSSTLLSLEYCDELESRKVEGPLRISQRLSAALDGLSAMLPDQTMSSKGRRKSSVRGLATPSDDAPFTSINLKVPTTIKEATRLVQDLLAQQLEIFKMFLRMLRNADVEDQIRCLYSRHRDSSGSKQEISYPANAIVRHTSSSLRANLSYPRPTGFGDWRIVTADPLRAKIGQISQMDREFFNSVWQKMQDLSNGLFTPNNHRCITEKSPIDIFEAQLPGGACLVYQVDVVQESKNDSPVQALLIFGIFDRNERAKVSWEEVGKQQARRGKEYSDACQARTKIDKHIFSPTYFPSLDLDTHPENPLLANEPYPSRFTKAAVRDVHSLLVLGKHAILSQPYIEAVLQGADVAAVYQLSWVLLFFLHAYRFIGVPSRIEREVVHHPESLVVHGRSGTGKTTVAIFRLLGIERASAEMFDVYQIRPRQMFVSKSPLLVRKVENDYLQLAQVDALVKDAPHYLTERIKQTQVDSSSLFTSDDLGVWRTGLPRRFGELKDEHWPLFVTLNELWTMLENDLTDSAGSSSQEHRDTRQSLSSQYHDTEISRQISYDDFKAHYWPRLSSKLLSLLHSTFCIIFCIAILQGSEGSLEDGTSSLTRQSYENLRVQNIDYADFETYLRLKRERRERDSADRTHTLLRALKSKLFPGKKVDFLYLDEVQDFLLIDTILLRQMCRNTDGLFLAGDVAQTIAPGCSFRFEELTSFLYRYEKSTYAHHVVEPKPLKRFQLSINYRSPGGVVDCAHAVIELLQLFPRAVDPLDRERGMIEGLKPLVIHRCSEEDALKNFFLVDSNSGLPTVTLGANQCILVRDDMTRTRLKTVLGDVGVVLTLYQSKGLEFDDVILYNFFSDSVAEEALWRDLCLKARHRPAEGTIVSSMMFAQDDQYHAPLMQELKFLYVAITRTRRNFWLVDTSPRLVPMKDYFFERSLVELAEDNMSVSGFADRSASQDWAGTAVRLWKRGEFEEAASAFDRAGDGRRARMARARRLKEIADQTPPTPSRPYLDACKSAAAALILSALEATEHQGEQRGLFGAAAECFVKIGNHKRAADAFARAERWTQAAIHYFDAKMLDHAVRIVKIAKGRRDEVDSHVRTRIIDTAKYAYLESVRVDDASQLFDSVEEFINFMIFHDFPLARAELLKQHQEPKEAARLYFAEGQTSKALDLLADHVGDRDACRLAWDFGLAHLWACLSLGSYSAQKFADKCSELDSILCLLSRFNRNVLTELEQRTADAFKAIVSRNLPELENLAVTFDKSACSEEALLCLDHYFADFFTIDCSTQEALVRFVDLYLVYTRKLSAIVLDPITNVRFSRLLGLREIEFDDENVDINRSTMVGSSYRDIHGDKALLRRVRKDALPTVIRSCLSLYVQGKVTQEVQFVQARGHIFDAFKDGIPVVFTSISLRSLSSTSDTASPIQQALEDERMIKGGIDGLRPYVTDGSLLRVELVGAAEDGFSVVKQWVLDVIYDLNPRRKELQEAFLTNFLNAAKLGLRLERDGARVMERHLKSSPCLTWPSFQHPQLRNGELTRLTSFLLGQGDIADGVEFLCAVAKRRLPVDFAALCDFVDRLAGLFIMTGAHKVSGSLHDLVLPRSWIWELWSDYILFKGRNSSNPRRFVSVLEILLRDVYEEKISTAFLEHRVTDLTPEAARDACMSRISRAMCLVGLRFNIPDMRTGILQFFGGLWNNSATLPGFVPLFRPYLTADSWLRLEDAVQRSCQRSDVDEMVHLVSSQVSRTPAARPKPVRRILFAPMDHIPDLVRFRFGDNPLLRRGVAAHGTTSPLSTTALAIENAGSPDVSSGDGTDPADEAKAYAAAHHIQRAWRAHRPPNGALSIARYNLFRACRAQANLLCLPAALRPAFVMHLPRLILCVNWAATTAASIKANLVRKRKDADMEDVSAMLKRVEHIGRLERQARELQKALALDSDVYTRDDALAVLRQYARDLKKLVEDLRAPSAQRAIDGDLALAMRGFENTGRWKSKLESRPRPALNTDDL</sequence>
<name>A0ACB8QF68_9AGAM</name>
<keyword evidence="2" id="KW-1185">Reference proteome</keyword>